<evidence type="ECO:0000256" key="1">
    <source>
        <dbReference type="SAM" id="MobiDB-lite"/>
    </source>
</evidence>
<evidence type="ECO:0000313" key="3">
    <source>
        <dbReference type="Proteomes" id="UP000035740"/>
    </source>
</evidence>
<feature type="non-terminal residue" evidence="2">
    <location>
        <position position="1"/>
    </location>
</feature>
<protein>
    <submittedName>
        <fullName evidence="2">Uncharacterized protein</fullName>
    </submittedName>
</protein>
<feature type="compositionally biased region" description="Low complexity" evidence="1">
    <location>
        <begin position="60"/>
        <end position="72"/>
    </location>
</feature>
<feature type="non-terminal residue" evidence="2">
    <location>
        <position position="165"/>
    </location>
</feature>
<dbReference type="Proteomes" id="UP000035740">
    <property type="component" value="Unassembled WGS sequence"/>
</dbReference>
<feature type="region of interest" description="Disordered" evidence="1">
    <location>
        <begin position="27"/>
        <end position="165"/>
    </location>
</feature>
<accession>A0A0J8AZY0</accession>
<dbReference type="AlphaFoldDB" id="A0A0J8AZY0"/>
<dbReference type="EMBL" id="KQ094261">
    <property type="protein sequence ID" value="KMS94324.1"/>
    <property type="molecule type" value="Genomic_DNA"/>
</dbReference>
<reference evidence="2 3" key="1">
    <citation type="journal article" date="2014" name="Nature">
        <title>The genome of the recently domesticated crop plant sugar beet (Beta vulgaris).</title>
        <authorList>
            <person name="Dohm J.C."/>
            <person name="Minoche A.E."/>
            <person name="Holtgrawe D."/>
            <person name="Capella-Gutierrez S."/>
            <person name="Zakrzewski F."/>
            <person name="Tafer H."/>
            <person name="Rupp O."/>
            <person name="Sorensen T.R."/>
            <person name="Stracke R."/>
            <person name="Reinhardt R."/>
            <person name="Goesmann A."/>
            <person name="Kraft T."/>
            <person name="Schulz B."/>
            <person name="Stadler P.F."/>
            <person name="Schmidt T."/>
            <person name="Gabaldon T."/>
            <person name="Lehrach H."/>
            <person name="Weisshaar B."/>
            <person name="Himmelbauer H."/>
        </authorList>
    </citation>
    <scope>NUCLEOTIDE SEQUENCE [LARGE SCALE GENOMIC DNA]</scope>
    <source>
        <tissue evidence="2">Taproot</tissue>
    </source>
</reference>
<name>A0A0J8AZY0_BETVV</name>
<gene>
    <name evidence="2" type="ORF">BVRB_022550</name>
</gene>
<evidence type="ECO:0000313" key="2">
    <source>
        <dbReference type="EMBL" id="KMS94324.1"/>
    </source>
</evidence>
<proteinExistence type="predicted"/>
<organism evidence="2 3">
    <name type="scientific">Beta vulgaris subsp. vulgaris</name>
    <name type="common">Beet</name>
    <dbReference type="NCBI Taxonomy" id="3555"/>
    <lineage>
        <taxon>Eukaryota</taxon>
        <taxon>Viridiplantae</taxon>
        <taxon>Streptophyta</taxon>
        <taxon>Embryophyta</taxon>
        <taxon>Tracheophyta</taxon>
        <taxon>Spermatophyta</taxon>
        <taxon>Magnoliopsida</taxon>
        <taxon>eudicotyledons</taxon>
        <taxon>Gunneridae</taxon>
        <taxon>Pentapetalae</taxon>
        <taxon>Caryophyllales</taxon>
        <taxon>Chenopodiaceae</taxon>
        <taxon>Betoideae</taxon>
        <taxon>Beta</taxon>
    </lineage>
</organism>
<keyword evidence="3" id="KW-1185">Reference proteome</keyword>
<sequence>LTILVLFGPAQCKSVGNDIIVNIGQTNDDNHNHGYKGSKDKPVLSPSNDHNQPPNPPSNSTPDQQPPSLDQQPPAPPAKPAAKETMCSAKGQTIQVEPNAVQGHLKAGAKLGPCPKQTKAPTSEPSSAPTPSPEPTNSTTPSPSSQTTAPTSPSSPSTSPPTSPP</sequence>
<feature type="compositionally biased region" description="Low complexity" evidence="1">
    <location>
        <begin position="135"/>
        <end position="157"/>
    </location>
</feature>
<feature type="compositionally biased region" description="Basic and acidic residues" evidence="1">
    <location>
        <begin position="28"/>
        <end position="42"/>
    </location>
</feature>